<keyword evidence="4" id="KW-1185">Reference proteome</keyword>
<sequence>MSTVLGTPRRPSSQAAASANVEPTPFEILIAIGNILTWLLTVYVIYLHIQARWDLEARYRAHVQAERQAQIEAEKQWEDQVPAENRRPKRKQIQAEIDGDEDWEDEALDWHNEDVDVAVREAEVDSSDELEERMEVMEIPGRQELERDYGRLW</sequence>
<name>A0A0D2IY48_9EURO</name>
<dbReference type="OrthoDB" id="4146022at2759"/>
<keyword evidence="2" id="KW-0472">Membrane</keyword>
<accession>A0A0D2IY48</accession>
<reference evidence="3 4" key="1">
    <citation type="submission" date="2015-01" db="EMBL/GenBank/DDBJ databases">
        <title>The Genome Sequence of Fonsecaea multimorphosa CBS 102226.</title>
        <authorList>
            <consortium name="The Broad Institute Genomics Platform"/>
            <person name="Cuomo C."/>
            <person name="de Hoog S."/>
            <person name="Gorbushina A."/>
            <person name="Stielow B."/>
            <person name="Teixiera M."/>
            <person name="Abouelleil A."/>
            <person name="Chapman S.B."/>
            <person name="Priest M."/>
            <person name="Young S.K."/>
            <person name="Wortman J."/>
            <person name="Nusbaum C."/>
            <person name="Birren B."/>
        </authorList>
    </citation>
    <scope>NUCLEOTIDE SEQUENCE [LARGE SCALE GENOMIC DNA]</scope>
    <source>
        <strain evidence="3 4">CBS 102226</strain>
    </source>
</reference>
<keyword evidence="2" id="KW-1133">Transmembrane helix</keyword>
<dbReference type="GeneID" id="27707826"/>
<dbReference type="Proteomes" id="UP000053411">
    <property type="component" value="Unassembled WGS sequence"/>
</dbReference>
<evidence type="ECO:0000256" key="2">
    <source>
        <dbReference type="SAM" id="Phobius"/>
    </source>
</evidence>
<gene>
    <name evidence="3" type="ORF">Z520_02080</name>
</gene>
<dbReference type="VEuPathDB" id="FungiDB:Z520_02080"/>
<proteinExistence type="predicted"/>
<keyword evidence="2" id="KW-0812">Transmembrane</keyword>
<evidence type="ECO:0000256" key="1">
    <source>
        <dbReference type="SAM" id="MobiDB-lite"/>
    </source>
</evidence>
<feature type="transmembrane region" description="Helical" evidence="2">
    <location>
        <begin position="28"/>
        <end position="49"/>
    </location>
</feature>
<evidence type="ECO:0000313" key="4">
    <source>
        <dbReference type="Proteomes" id="UP000053411"/>
    </source>
</evidence>
<feature type="region of interest" description="Disordered" evidence="1">
    <location>
        <begin position="72"/>
        <end position="98"/>
    </location>
</feature>
<evidence type="ECO:0000313" key="3">
    <source>
        <dbReference type="EMBL" id="KIY01942.1"/>
    </source>
</evidence>
<dbReference type="AlphaFoldDB" id="A0A0D2IY48"/>
<dbReference type="RefSeq" id="XP_016636064.1">
    <property type="nucleotide sequence ID" value="XM_016772594.1"/>
</dbReference>
<organism evidence="3 4">
    <name type="scientific">Fonsecaea multimorphosa CBS 102226</name>
    <dbReference type="NCBI Taxonomy" id="1442371"/>
    <lineage>
        <taxon>Eukaryota</taxon>
        <taxon>Fungi</taxon>
        <taxon>Dikarya</taxon>
        <taxon>Ascomycota</taxon>
        <taxon>Pezizomycotina</taxon>
        <taxon>Eurotiomycetes</taxon>
        <taxon>Chaetothyriomycetidae</taxon>
        <taxon>Chaetothyriales</taxon>
        <taxon>Herpotrichiellaceae</taxon>
        <taxon>Fonsecaea</taxon>
    </lineage>
</organism>
<protein>
    <submittedName>
        <fullName evidence="3">Uncharacterized protein</fullName>
    </submittedName>
</protein>
<dbReference type="EMBL" id="KN848064">
    <property type="protein sequence ID" value="KIY01942.1"/>
    <property type="molecule type" value="Genomic_DNA"/>
</dbReference>